<protein>
    <submittedName>
        <fullName evidence="2">Alpha/beta-hydrolase</fullName>
    </submittedName>
</protein>
<dbReference type="VEuPathDB" id="FungiDB:BO97DRAFT_450456"/>
<reference evidence="2 3" key="1">
    <citation type="submission" date="2018-02" db="EMBL/GenBank/DDBJ databases">
        <title>The genomes of Aspergillus section Nigri reveals drivers in fungal speciation.</title>
        <authorList>
            <consortium name="DOE Joint Genome Institute"/>
            <person name="Vesth T.C."/>
            <person name="Nybo J."/>
            <person name="Theobald S."/>
            <person name="Brandl J."/>
            <person name="Frisvad J.C."/>
            <person name="Nielsen K.F."/>
            <person name="Lyhne E.K."/>
            <person name="Kogle M.E."/>
            <person name="Kuo A."/>
            <person name="Riley R."/>
            <person name="Clum A."/>
            <person name="Nolan M."/>
            <person name="Lipzen A."/>
            <person name="Salamov A."/>
            <person name="Henrissat B."/>
            <person name="Wiebenga A."/>
            <person name="De vries R.P."/>
            <person name="Grigoriev I.V."/>
            <person name="Mortensen U.H."/>
            <person name="Andersen M.R."/>
            <person name="Baker S.E."/>
        </authorList>
    </citation>
    <scope>NUCLEOTIDE SEQUENCE [LARGE SCALE GENOMIC DNA]</scope>
    <source>
        <strain evidence="2 3">CBS 101889</strain>
    </source>
</reference>
<dbReference type="InterPro" id="IPR000073">
    <property type="entry name" value="AB_hydrolase_1"/>
</dbReference>
<dbReference type="Gene3D" id="3.40.50.1820">
    <property type="entry name" value="alpha/beta hydrolase"/>
    <property type="match status" value="1"/>
</dbReference>
<dbReference type="AlphaFoldDB" id="A0A395HZ56"/>
<proteinExistence type="predicted"/>
<dbReference type="STRING" id="1450537.A0A395HZ56"/>
<dbReference type="OrthoDB" id="408373at2759"/>
<name>A0A395HZ56_ASPHC</name>
<dbReference type="GeneID" id="37203212"/>
<evidence type="ECO:0000313" key="2">
    <source>
        <dbReference type="EMBL" id="RAL13080.1"/>
    </source>
</evidence>
<evidence type="ECO:0000313" key="3">
    <source>
        <dbReference type="Proteomes" id="UP000248961"/>
    </source>
</evidence>
<dbReference type="RefSeq" id="XP_025552234.1">
    <property type="nucleotide sequence ID" value="XM_025698923.1"/>
</dbReference>
<evidence type="ECO:0000259" key="1">
    <source>
        <dbReference type="Pfam" id="PF12697"/>
    </source>
</evidence>
<dbReference type="GO" id="GO:0016787">
    <property type="term" value="F:hydrolase activity"/>
    <property type="evidence" value="ECO:0007669"/>
    <property type="project" value="UniProtKB-KW"/>
</dbReference>
<dbReference type="InterPro" id="IPR029058">
    <property type="entry name" value="AB_hydrolase_fold"/>
</dbReference>
<dbReference type="InterPro" id="IPR052897">
    <property type="entry name" value="Sec-Metab_Biosynth_Hydrolase"/>
</dbReference>
<dbReference type="SUPFAM" id="SSF53474">
    <property type="entry name" value="alpha/beta-Hydrolases"/>
    <property type="match status" value="1"/>
</dbReference>
<dbReference type="EMBL" id="KZ824280">
    <property type="protein sequence ID" value="RAL13080.1"/>
    <property type="molecule type" value="Genomic_DNA"/>
</dbReference>
<keyword evidence="2" id="KW-0378">Hydrolase</keyword>
<sequence>MASDPATTTILFVPGAWHNPHCYDKVIENLKETGYTTELVHLPSVGATVPVPDTSADISQIRNQIDRLAATGQKIIVVAHSYGGLVASEAIQHLDQASRQAQSLTGGVTHLFLCCAFIVPEGRSLLAALGGTEPSWFNVSPDRMTVTPIDPVNVFYNDLPEDEARAAVAMLRPHSYRTLHSPCRFAAWRVVPTTYLYCEKDRAIPLSVQRRMVEETARGCAIRTETLDAAHSPFLSVPGEVADAIRRAAGMSV</sequence>
<accession>A0A395HZ56</accession>
<keyword evidence="3" id="KW-1185">Reference proteome</keyword>
<dbReference type="PANTHER" id="PTHR37017:SF11">
    <property type="entry name" value="ESTERASE_LIPASE_THIOESTERASE DOMAIN-CONTAINING PROTEIN"/>
    <property type="match status" value="1"/>
</dbReference>
<organism evidence="2 3">
    <name type="scientific">Aspergillus homomorphus (strain CBS 101889)</name>
    <dbReference type="NCBI Taxonomy" id="1450537"/>
    <lineage>
        <taxon>Eukaryota</taxon>
        <taxon>Fungi</taxon>
        <taxon>Dikarya</taxon>
        <taxon>Ascomycota</taxon>
        <taxon>Pezizomycotina</taxon>
        <taxon>Eurotiomycetes</taxon>
        <taxon>Eurotiomycetidae</taxon>
        <taxon>Eurotiales</taxon>
        <taxon>Aspergillaceae</taxon>
        <taxon>Aspergillus</taxon>
        <taxon>Aspergillus subgen. Circumdati</taxon>
    </lineage>
</organism>
<gene>
    <name evidence="2" type="ORF">BO97DRAFT_450456</name>
</gene>
<dbReference type="PANTHER" id="PTHR37017">
    <property type="entry name" value="AB HYDROLASE-1 DOMAIN-CONTAINING PROTEIN-RELATED"/>
    <property type="match status" value="1"/>
</dbReference>
<feature type="domain" description="AB hydrolase-1" evidence="1">
    <location>
        <begin position="10"/>
        <end position="244"/>
    </location>
</feature>
<dbReference type="Proteomes" id="UP000248961">
    <property type="component" value="Unassembled WGS sequence"/>
</dbReference>
<dbReference type="Pfam" id="PF12697">
    <property type="entry name" value="Abhydrolase_6"/>
    <property type="match status" value="1"/>
</dbReference>